<protein>
    <submittedName>
        <fullName evidence="8">NBR1-Ig-like domain-containing protein</fullName>
    </submittedName>
</protein>
<dbReference type="Pfam" id="PF18962">
    <property type="entry name" value="Por_Secre_tail"/>
    <property type="match status" value="1"/>
</dbReference>
<feature type="domain" description="Purple acid phosphatase N-terminal" evidence="5">
    <location>
        <begin position="24"/>
        <end position="114"/>
    </location>
</feature>
<feature type="chain" id="PRO_5046192233" evidence="2">
    <location>
        <begin position="21"/>
        <end position="2181"/>
    </location>
</feature>
<dbReference type="NCBIfam" id="TIGR04183">
    <property type="entry name" value="Por_Secre_tail"/>
    <property type="match status" value="1"/>
</dbReference>
<keyword evidence="9" id="KW-1185">Reference proteome</keyword>
<dbReference type="InterPro" id="IPR015914">
    <property type="entry name" value="PAPs_N"/>
</dbReference>
<dbReference type="Pfam" id="PF00149">
    <property type="entry name" value="Metallophos"/>
    <property type="match status" value="1"/>
</dbReference>
<dbReference type="SUPFAM" id="SSF56300">
    <property type="entry name" value="Metallo-dependent phosphatases"/>
    <property type="match status" value="1"/>
</dbReference>
<feature type="domain" description="Secretion system C-terminal sorting" evidence="6">
    <location>
        <begin position="2105"/>
        <end position="2178"/>
    </location>
</feature>
<feature type="signal peptide" evidence="2">
    <location>
        <begin position="1"/>
        <end position="20"/>
    </location>
</feature>
<dbReference type="Pfam" id="PF16158">
    <property type="entry name" value="N_BRCA1_IG"/>
    <property type="match status" value="2"/>
</dbReference>
<dbReference type="PANTHER" id="PTHR45867">
    <property type="entry name" value="PURPLE ACID PHOSPHATASE"/>
    <property type="match status" value="1"/>
</dbReference>
<sequence length="2181" mass="240733">MKNKLLLLVLAILVSTSLRATTDKYRLTLRDDPATSIVIGWNQIDGTGATVYYGTTDHGTNYSSYAYSTAASRSAAFAGMDNHFARLTGLIPNTAYYFVIVDSNSTSQRFWFKTAPDVPTERLSFVAGGDSRNNRAPRQNGNRLVSKLKPHAVMFGGDMTNTCSNTEWQEWFDDWQLTISSDGRMYPVVATRGNHETNDDYIYHLFDTPRNNSSVYYALTFGGSLVRAYTLNSEIAVDGLQETWLQNDLVANDAVTWKSVQYHRPIRPHVAGKAEQNDQYASWAQKFYDYNVKLVVECDAHTVKTTWPIRPSTESGSDEGFIRDDVNGTVYVGEGCWGAPTRPNDDDKTWTRNSDVFNQFKWIFVDQEKIEVRTIKLDNATSVGENTNNDPFSIPSNLDIWTPSNGDVVTITQPDVDLSYLDACESLNGWNSSATLSLNYADPQQGIASVQFVGSGDLEFSKVFSPVYNSGANETHAQLEFDYYISDASKMGSNNQVELGSAGGADNNEFNWTLTGIQSGWNHVVLKFSEAGKIGVPDLNAINWFRFYNFKSGSITSKIDGIKIVDPSENYTVAKFEDLDNGALFHFSLMSDNKGDSPLSAGDNKSLTSMQRLDAWVRNSEFVIGAGDHLVNSNGNDPFLSFIQNDPFWNTNFYPNIADGENQAFGTGQGDWGSGWELFNYVDDFWNRPNVQMQPNNVDYYAQFQKSGFNIHLIQLHFSDEPASASDAFREESRQFMEDKLEELAPTKTDKDIIIVIAHSRNGDFVKEANFNPYRKDLLLSTADICISATIHTFERYPQYNTNYPNGAVHYNSGSACHTGSTHGYMEFHVLDNPLRVVIQYVNLEDNATRQLQTGYIDGIGDPTLALVKEIGGPAYDVDWATLELSNGQSNGASFVSQSIPSAMTPGDTVTVSVTMQNDGTSTWTEADLYKLGSQNPQDNNTWGLQRVHLDPSDQIAPGQSKIFTFDVIAPSNPGVYNFQWKMVQDNVEWFGPSSDNVTITVGNGVSVDELDQKLMMGYQGWFFAEGDGSGPNEWRHWFNSTTAPTAAEIGMDMWPDMSEYTQVYNTDMSYADGSTAALFSSHDLSTTRIHFQWMKDYNIHGVYLQRFLGEVQDVRFFNARNNVLQNVMTAASEEGRKFSIMYDVSGVANADVYAQLVQDWEYLVNTYDVANHPTYVQQESKPVVAIWGIGFKDRGLTPATFQSIIDYFHNQGAYVVGGVPSGWRDLSGDSDTNPAWAAVYRSLDMISPWTVGRYSSSNVDNWKTNYIAPDLTECSNSGVDYMPVIWPGFSWLNIHGGTFNQHPRNGGEFYWKQAYNAIDAGANFVYVAMFDEVDEGTAMFKIAETQADLPVGPQLVSLDQDGVSLPSDWYLKLADQTQRMLDGSIPLTSSIPISPNASGNWAAFSSQNVPSSVGLGDTLTISISMTNSGNTTWTLADGYYLGSENPRDNNTWGRTRVQLDGADSIEPGDTKVFTFDVVAPTTSGVYNMQWAMLQDNVEWFGEASDNAIITVGNVSNYIDECEDLTNWTSSQSLSLATNYQQGNAAIEFVGSTEMEFQKLFTTPFNSGADSADAVLRFWYYVSDVTQMQGNSQVELGSGGKADSLEYNWPLPNDLVNGWNLVDLKISDANSIGSVDLNAINWFRLYNFKSTSITTRIDAIQLLDPSTELSYSLQVNDGSGSGVYTSGTVVNLVANAAPSGQEFDQWVIDNGTVSISDVNASTTSLTMQQSAATVSATYRDIKYTLTVSSGSGSGDYIQGEDVTIVADAAPSGFEFDQWVIDSGSPVILDPTAISTNLVMGGEAASISATYRSLNLVNGASFVSQSVPAVMEAGQSMTVTVTMNNSGTKTWIAGSHFLGSQSPQDNVIWGTSRSVLTQNVAPGVDYTFSINITAPTTVGTYDFQWKMLEDMVEWFDAASPKLDIMVYNPNDYLDDCDAITGWQTSGSNSLVLSGTVQQGSGSVKINGLGTDEFKKVFSPVYNSGLPVANAYLEFWYFVSDASRMGSSNQLELGSGAGPDIEEYNWNLTGLQTGWNFISKSLASANVTGGTPDLSAIDWFRIYNVKSGTVTNRVDAIQITYGSSSARRLDDSFTESILDDLPVELSVYPNPSKDYVQIDLGSGHADKVHVIMYNMLGAKVIEKHLDTDNHSKWRLDLSRLNYGLHIMEIHIDGETQVKRIMKQ</sequence>
<dbReference type="InterPro" id="IPR032350">
    <property type="entry name" value="Nbr1_FW"/>
</dbReference>
<dbReference type="InterPro" id="IPR013783">
    <property type="entry name" value="Ig-like_fold"/>
</dbReference>
<feature type="domain" description="Nbr1 FW" evidence="4">
    <location>
        <begin position="1829"/>
        <end position="1908"/>
    </location>
</feature>
<name>A0ABT3CNU0_9BACT</name>
<dbReference type="InterPro" id="IPR008963">
    <property type="entry name" value="Purple_acid_Pase-like_N"/>
</dbReference>
<evidence type="ECO:0000256" key="2">
    <source>
        <dbReference type="SAM" id="SignalP"/>
    </source>
</evidence>
<comment type="caution">
    <text evidence="8">The sequence shown here is derived from an EMBL/GenBank/DDBJ whole genome shotgun (WGS) entry which is preliminary data.</text>
</comment>
<dbReference type="Gene3D" id="3.20.20.80">
    <property type="entry name" value="Glycosidases"/>
    <property type="match status" value="1"/>
</dbReference>
<dbReference type="InterPro" id="IPR029052">
    <property type="entry name" value="Metallo-depent_PP-like"/>
</dbReference>
<accession>A0ABT3CNU0</accession>
<dbReference type="Gene3D" id="2.60.40.10">
    <property type="entry name" value="Immunoglobulins"/>
    <property type="match status" value="3"/>
</dbReference>
<dbReference type="InterPro" id="IPR004843">
    <property type="entry name" value="Calcineurin-like_PHP"/>
</dbReference>
<feature type="domain" description="Nbr1 FW" evidence="4">
    <location>
        <begin position="903"/>
        <end position="993"/>
    </location>
</feature>
<evidence type="ECO:0000313" key="8">
    <source>
        <dbReference type="EMBL" id="MCV9385267.1"/>
    </source>
</evidence>
<evidence type="ECO:0000259" key="7">
    <source>
        <dbReference type="Pfam" id="PF18998"/>
    </source>
</evidence>
<dbReference type="SUPFAM" id="SSF49363">
    <property type="entry name" value="Purple acid phosphatase, N-terminal domain"/>
    <property type="match status" value="1"/>
</dbReference>
<proteinExistence type="predicted"/>
<evidence type="ECO:0000259" key="6">
    <source>
        <dbReference type="Pfam" id="PF18962"/>
    </source>
</evidence>
<dbReference type="Gene3D" id="2.60.40.380">
    <property type="entry name" value="Purple acid phosphatase-like, N-terminal"/>
    <property type="match status" value="1"/>
</dbReference>
<evidence type="ECO:0000259" key="3">
    <source>
        <dbReference type="Pfam" id="PF00149"/>
    </source>
</evidence>
<evidence type="ECO:0000313" key="9">
    <source>
        <dbReference type="Proteomes" id="UP001300692"/>
    </source>
</evidence>
<dbReference type="InterPro" id="IPR026444">
    <property type="entry name" value="Secre_tail"/>
</dbReference>
<dbReference type="CDD" id="cd11576">
    <property type="entry name" value="GH99_GH71_like_2"/>
    <property type="match status" value="1"/>
</dbReference>
<feature type="domain" description="Calcineurin-like phosphoesterase" evidence="3">
    <location>
        <begin position="143"/>
        <end position="296"/>
    </location>
</feature>
<reference evidence="8 9" key="1">
    <citation type="submission" date="2022-10" db="EMBL/GenBank/DDBJ databases">
        <title>Comparative genomics and taxonomic characterization of three novel marine species of genus Reichenbachiella exhibiting antioxidant and polysaccharide degradation activities.</title>
        <authorList>
            <person name="Muhammad N."/>
            <person name="Lee Y.-J."/>
            <person name="Ko J."/>
            <person name="Kim S.-G."/>
        </authorList>
    </citation>
    <scope>NUCLEOTIDE SEQUENCE [LARGE SCALE GENOMIC DNA]</scope>
    <source>
        <strain evidence="8 9">ABR2-5</strain>
    </source>
</reference>
<dbReference type="InterPro" id="IPR044060">
    <property type="entry name" value="Bacterial_rp_domain"/>
</dbReference>
<evidence type="ECO:0000259" key="4">
    <source>
        <dbReference type="Pfam" id="PF16158"/>
    </source>
</evidence>
<dbReference type="RefSeq" id="WP_264136059.1">
    <property type="nucleotide sequence ID" value="NZ_JAOYOD010000001.1"/>
</dbReference>
<evidence type="ECO:0000256" key="1">
    <source>
        <dbReference type="ARBA" id="ARBA00022729"/>
    </source>
</evidence>
<gene>
    <name evidence="8" type="ORF">N7U62_01260</name>
</gene>
<evidence type="ECO:0000259" key="5">
    <source>
        <dbReference type="Pfam" id="PF16656"/>
    </source>
</evidence>
<dbReference type="Pfam" id="PF16656">
    <property type="entry name" value="Pur_ac_phosph_N"/>
    <property type="match status" value="1"/>
</dbReference>
<dbReference type="PANTHER" id="PTHR45867:SF3">
    <property type="entry name" value="ACID PHOSPHATASE TYPE 7"/>
    <property type="match status" value="1"/>
</dbReference>
<dbReference type="Pfam" id="PF18998">
    <property type="entry name" value="Flg_new_2"/>
    <property type="match status" value="2"/>
</dbReference>
<dbReference type="Proteomes" id="UP001300692">
    <property type="component" value="Unassembled WGS sequence"/>
</dbReference>
<keyword evidence="1 2" id="KW-0732">Signal</keyword>
<organism evidence="8 9">
    <name type="scientific">Reichenbachiella ulvae</name>
    <dbReference type="NCBI Taxonomy" id="2980104"/>
    <lineage>
        <taxon>Bacteria</taxon>
        <taxon>Pseudomonadati</taxon>
        <taxon>Bacteroidota</taxon>
        <taxon>Cytophagia</taxon>
        <taxon>Cytophagales</taxon>
        <taxon>Reichenbachiellaceae</taxon>
        <taxon>Reichenbachiella</taxon>
    </lineage>
</organism>
<dbReference type="EMBL" id="JAOYOD010000001">
    <property type="protein sequence ID" value="MCV9385267.1"/>
    <property type="molecule type" value="Genomic_DNA"/>
</dbReference>
<feature type="domain" description="Bacterial repeat" evidence="7">
    <location>
        <begin position="1743"/>
        <end position="1811"/>
    </location>
</feature>
<feature type="domain" description="Bacterial repeat" evidence="7">
    <location>
        <begin position="1679"/>
        <end position="1741"/>
    </location>
</feature>